<keyword evidence="6" id="KW-0862">Zinc</keyword>
<dbReference type="InterPro" id="IPR002933">
    <property type="entry name" value="Peptidase_M20"/>
</dbReference>
<comment type="cofactor">
    <cofactor evidence="1">
        <name>Co(2+)</name>
        <dbReference type="ChEBI" id="CHEBI:48828"/>
    </cofactor>
</comment>
<keyword evidence="7" id="KW-0170">Cobalt</keyword>
<reference evidence="9 10" key="1">
    <citation type="submission" date="2017-10" db="EMBL/GenBank/DDBJ databases">
        <title>Bacillus sp. nov., a halophilic bacterium isolated from a Yangshapao Lake.</title>
        <authorList>
            <person name="Wang H."/>
        </authorList>
    </citation>
    <scope>NUCLEOTIDE SEQUENCE [LARGE SCALE GENOMIC DNA]</scope>
    <source>
        <strain evidence="9 10">YSP-3</strain>
    </source>
</reference>
<dbReference type="InterPro" id="IPR036264">
    <property type="entry name" value="Bact_exopeptidase_dim_dom"/>
</dbReference>
<dbReference type="InterPro" id="IPR033687">
    <property type="entry name" value="YodQ-like"/>
</dbReference>
<evidence type="ECO:0000256" key="7">
    <source>
        <dbReference type="ARBA" id="ARBA00023285"/>
    </source>
</evidence>
<accession>A0A2W0H5S0</accession>
<feature type="domain" description="Peptidase M20 dimerisation" evidence="8">
    <location>
        <begin position="210"/>
        <end position="319"/>
    </location>
</feature>
<proteinExistence type="inferred from homology"/>
<evidence type="ECO:0000256" key="2">
    <source>
        <dbReference type="ARBA" id="ARBA00001947"/>
    </source>
</evidence>
<organism evidence="9 10">
    <name type="scientific">Alteribacter lacisalsi</name>
    <dbReference type="NCBI Taxonomy" id="2045244"/>
    <lineage>
        <taxon>Bacteria</taxon>
        <taxon>Bacillati</taxon>
        <taxon>Bacillota</taxon>
        <taxon>Bacilli</taxon>
        <taxon>Bacillales</taxon>
        <taxon>Bacillaceae</taxon>
        <taxon>Alteribacter</taxon>
    </lineage>
</organism>
<dbReference type="AlphaFoldDB" id="A0A2W0H5S0"/>
<dbReference type="SUPFAM" id="SSF55031">
    <property type="entry name" value="Bacterial exopeptidase dimerisation domain"/>
    <property type="match status" value="1"/>
</dbReference>
<keyword evidence="5" id="KW-0378">Hydrolase</keyword>
<protein>
    <submittedName>
        <fullName evidence="9">Acetylornithine deacetylase</fullName>
    </submittedName>
</protein>
<dbReference type="GO" id="GO:0016787">
    <property type="term" value="F:hydrolase activity"/>
    <property type="evidence" value="ECO:0007669"/>
    <property type="project" value="UniProtKB-KW"/>
</dbReference>
<dbReference type="OrthoDB" id="9792335at2"/>
<comment type="cofactor">
    <cofactor evidence="2">
        <name>Zn(2+)</name>
        <dbReference type="ChEBI" id="CHEBI:29105"/>
    </cofactor>
</comment>
<evidence type="ECO:0000256" key="6">
    <source>
        <dbReference type="ARBA" id="ARBA00022833"/>
    </source>
</evidence>
<dbReference type="GO" id="GO:0046872">
    <property type="term" value="F:metal ion binding"/>
    <property type="evidence" value="ECO:0007669"/>
    <property type="project" value="UniProtKB-KW"/>
</dbReference>
<gene>
    <name evidence="9" type="ORF">CR205_00860</name>
</gene>
<dbReference type="Proteomes" id="UP000248066">
    <property type="component" value="Unassembled WGS sequence"/>
</dbReference>
<dbReference type="RefSeq" id="WP_110516008.1">
    <property type="nucleotide sequence ID" value="NZ_PDOF01000001.1"/>
</dbReference>
<keyword evidence="10" id="KW-1185">Reference proteome</keyword>
<dbReference type="InterPro" id="IPR010182">
    <property type="entry name" value="ArgE/DapE"/>
</dbReference>
<dbReference type="SUPFAM" id="SSF53187">
    <property type="entry name" value="Zn-dependent exopeptidases"/>
    <property type="match status" value="1"/>
</dbReference>
<comment type="similarity">
    <text evidence="3">Belongs to the peptidase M20A family.</text>
</comment>
<dbReference type="PANTHER" id="PTHR43808">
    <property type="entry name" value="ACETYLORNITHINE DEACETYLASE"/>
    <property type="match status" value="1"/>
</dbReference>
<evidence type="ECO:0000313" key="9">
    <source>
        <dbReference type="EMBL" id="PYZ97184.1"/>
    </source>
</evidence>
<dbReference type="EMBL" id="PDOF01000001">
    <property type="protein sequence ID" value="PYZ97184.1"/>
    <property type="molecule type" value="Genomic_DNA"/>
</dbReference>
<evidence type="ECO:0000256" key="4">
    <source>
        <dbReference type="ARBA" id="ARBA00022723"/>
    </source>
</evidence>
<dbReference type="Pfam" id="PF01546">
    <property type="entry name" value="Peptidase_M20"/>
    <property type="match status" value="1"/>
</dbReference>
<dbReference type="Pfam" id="PF07687">
    <property type="entry name" value="M20_dimer"/>
    <property type="match status" value="1"/>
</dbReference>
<dbReference type="InterPro" id="IPR050072">
    <property type="entry name" value="Peptidase_M20A"/>
</dbReference>
<dbReference type="InterPro" id="IPR011650">
    <property type="entry name" value="Peptidase_M20_dimer"/>
</dbReference>
<comment type="caution">
    <text evidence="9">The sequence shown here is derived from an EMBL/GenBank/DDBJ whole genome shotgun (WGS) entry which is preliminary data.</text>
</comment>
<dbReference type="Gene3D" id="3.30.70.360">
    <property type="match status" value="1"/>
</dbReference>
<dbReference type="CDD" id="cd03895">
    <property type="entry name" value="M20_ArgE_DapE-like"/>
    <property type="match status" value="1"/>
</dbReference>
<evidence type="ECO:0000256" key="5">
    <source>
        <dbReference type="ARBA" id="ARBA00022801"/>
    </source>
</evidence>
<dbReference type="NCBIfam" id="TIGR01910">
    <property type="entry name" value="DapE-ArgE"/>
    <property type="match status" value="1"/>
</dbReference>
<name>A0A2W0H5S0_9BACI</name>
<evidence type="ECO:0000256" key="1">
    <source>
        <dbReference type="ARBA" id="ARBA00001941"/>
    </source>
</evidence>
<keyword evidence="4" id="KW-0479">Metal-binding</keyword>
<dbReference type="Gene3D" id="3.40.630.10">
    <property type="entry name" value="Zn peptidases"/>
    <property type="match status" value="1"/>
</dbReference>
<sequence>MKNTVHESLQAAVSKQIDLLWEDELAFLKKITSYRSTLGNEAALQNFMADYFQRVLGLEVDSFVPDIKSLSKHQAFSVPEWPYDGRPVVVGTALNGKVGNGKSLILQGHIDVVSAEPVASWDYPPFEGTIEGNRMYGRGVQDMKSGVAAFVFAYRAIMEAGIELDAPLTLQSVIEEECTGNGALAALEKGYTADAALIPEPFGQKVVKAQVGVIWTRITVKGVGAHTERAHQSVNAIEKSMVILNALKSYQSHVNSQPKHDDFKGHPHPLNVNIGKIHSGDWPSSVPSECVMEARVGFYPGQDPQDIKDQVKAWLLEKACEDDWLKEHPPEILFYGFHAEGVALDDTTSLFHELEKSHEAVSGKPLERTEITCTTDIRHYNLHYGIPATCYGPVGGNMHGINEWVDLDSLKEVTAVYADFILRWCGIRTGDERGHS</sequence>
<dbReference type="NCBIfam" id="NF005306">
    <property type="entry name" value="PRK06837.1"/>
    <property type="match status" value="1"/>
</dbReference>
<evidence type="ECO:0000259" key="8">
    <source>
        <dbReference type="Pfam" id="PF07687"/>
    </source>
</evidence>
<dbReference type="PANTHER" id="PTHR43808:SF25">
    <property type="entry name" value="PEPTIDASE M20 DIMERISATION DOMAIN-CONTAINING PROTEIN"/>
    <property type="match status" value="1"/>
</dbReference>
<evidence type="ECO:0000256" key="3">
    <source>
        <dbReference type="ARBA" id="ARBA00006247"/>
    </source>
</evidence>
<evidence type="ECO:0000313" key="10">
    <source>
        <dbReference type="Proteomes" id="UP000248066"/>
    </source>
</evidence>